<dbReference type="PANTHER" id="PTHR48465:SF1">
    <property type="entry name" value="PROTEIN SSUH2 HOMOLOG"/>
    <property type="match status" value="1"/>
</dbReference>
<dbReference type="InterPro" id="IPR052789">
    <property type="entry name" value="SSUH2_homolog"/>
</dbReference>
<dbReference type="Proteomes" id="UP001347796">
    <property type="component" value="Unassembled WGS sequence"/>
</dbReference>
<keyword evidence="2" id="KW-1185">Reference proteome</keyword>
<reference evidence="1 2" key="1">
    <citation type="submission" date="2024-01" db="EMBL/GenBank/DDBJ databases">
        <title>The genome of the rayed Mediterranean limpet Patella caerulea (Linnaeus, 1758).</title>
        <authorList>
            <person name="Anh-Thu Weber A."/>
            <person name="Halstead-Nussloch G."/>
        </authorList>
    </citation>
    <scope>NUCLEOTIDE SEQUENCE [LARGE SCALE GENOMIC DNA]</scope>
    <source>
        <strain evidence="1">AATW-2023a</strain>
        <tissue evidence="1">Whole specimen</tissue>
    </source>
</reference>
<comment type="caution">
    <text evidence="1">The sequence shown here is derived from an EMBL/GenBank/DDBJ whole genome shotgun (WGS) entry which is preliminary data.</text>
</comment>
<evidence type="ECO:0000313" key="2">
    <source>
        <dbReference type="Proteomes" id="UP001347796"/>
    </source>
</evidence>
<proteinExistence type="predicted"/>
<name>A0AAN8JF88_PATCE</name>
<dbReference type="PANTHER" id="PTHR48465">
    <property type="entry name" value="PROTEIN SSUH2 HOMOLOG"/>
    <property type="match status" value="1"/>
</dbReference>
<accession>A0AAN8JF88</accession>
<organism evidence="1 2">
    <name type="scientific">Patella caerulea</name>
    <name type="common">Rayed Mediterranean limpet</name>
    <dbReference type="NCBI Taxonomy" id="87958"/>
    <lineage>
        <taxon>Eukaryota</taxon>
        <taxon>Metazoa</taxon>
        <taxon>Spiralia</taxon>
        <taxon>Lophotrochozoa</taxon>
        <taxon>Mollusca</taxon>
        <taxon>Gastropoda</taxon>
        <taxon>Patellogastropoda</taxon>
        <taxon>Patelloidea</taxon>
        <taxon>Patellidae</taxon>
        <taxon>Patella</taxon>
    </lineage>
</organism>
<evidence type="ECO:0000313" key="1">
    <source>
        <dbReference type="EMBL" id="KAK6177016.1"/>
    </source>
</evidence>
<dbReference type="AlphaFoldDB" id="A0AAN8JF88"/>
<sequence>MLPVWPISCYPLDEINQCSINLCNQHRTGFPNEKYINQRQQLRAVPVTEVHYSWDDGNYRYWVYGKERKVYCPDYPKQCCCTIL</sequence>
<gene>
    <name evidence="1" type="ORF">SNE40_015208</name>
</gene>
<dbReference type="EMBL" id="JAZGQO010000010">
    <property type="protein sequence ID" value="KAK6177016.1"/>
    <property type="molecule type" value="Genomic_DNA"/>
</dbReference>
<protein>
    <submittedName>
        <fullName evidence="1">Uncharacterized protein</fullName>
    </submittedName>
</protein>